<keyword evidence="7" id="KW-1185">Reference proteome</keyword>
<proteinExistence type="predicted"/>
<dbReference type="GO" id="GO:0008305">
    <property type="term" value="C:integrin complex"/>
    <property type="evidence" value="ECO:0007669"/>
    <property type="project" value="TreeGrafter"/>
</dbReference>
<evidence type="ECO:0000256" key="4">
    <source>
        <dbReference type="ARBA" id="ARBA00023180"/>
    </source>
</evidence>
<evidence type="ECO:0000256" key="3">
    <source>
        <dbReference type="ARBA" id="ARBA00023136"/>
    </source>
</evidence>
<evidence type="ECO:0000313" key="7">
    <source>
        <dbReference type="Proteomes" id="UP000532437"/>
    </source>
</evidence>
<dbReference type="InterPro" id="IPR048285">
    <property type="entry name" value="Integrin_alpha_Ig-like_2"/>
</dbReference>
<keyword evidence="4" id="KW-0325">Glycoprotein</keyword>
<dbReference type="PANTHER" id="PTHR23220">
    <property type="entry name" value="INTEGRIN ALPHA"/>
    <property type="match status" value="1"/>
</dbReference>
<protein>
    <submittedName>
        <fullName evidence="6">ITAX protein</fullName>
    </submittedName>
</protein>
<name>A0A7K5Q7S5_9CORV</name>
<dbReference type="Gene3D" id="2.60.40.1510">
    <property type="entry name" value="ntegrin, alpha v. Chain A, domain 3"/>
    <property type="match status" value="1"/>
</dbReference>
<evidence type="ECO:0000256" key="2">
    <source>
        <dbReference type="ARBA" id="ARBA00023037"/>
    </source>
</evidence>
<feature type="non-terminal residue" evidence="6">
    <location>
        <position position="1"/>
    </location>
</feature>
<dbReference type="GO" id="GO:0033627">
    <property type="term" value="P:cell adhesion mediated by integrin"/>
    <property type="evidence" value="ECO:0007669"/>
    <property type="project" value="TreeGrafter"/>
</dbReference>
<sequence length="72" mass="7559">LPFEHDCGADNACQDQLHVGLNFSGLGVLLVGAGDALQVTLTVTNRGESSFGPVVALTHPAPLSYRKVELIQ</sequence>
<comment type="subcellular location">
    <subcellularLocation>
        <location evidence="1">Membrane</location>
        <topology evidence="1">Single-pass type I membrane protein</topology>
    </subcellularLocation>
</comment>
<dbReference type="GO" id="GO:0098609">
    <property type="term" value="P:cell-cell adhesion"/>
    <property type="evidence" value="ECO:0007669"/>
    <property type="project" value="TreeGrafter"/>
</dbReference>
<dbReference type="AlphaFoldDB" id="A0A7K5Q7S5"/>
<dbReference type="Pfam" id="PF20805">
    <property type="entry name" value="Integrin_A_Ig_2"/>
    <property type="match status" value="1"/>
</dbReference>
<dbReference type="EMBL" id="VZRG01008829">
    <property type="protein sequence ID" value="NWT63459.1"/>
    <property type="molecule type" value="Genomic_DNA"/>
</dbReference>
<dbReference type="GO" id="GO:0007229">
    <property type="term" value="P:integrin-mediated signaling pathway"/>
    <property type="evidence" value="ECO:0007669"/>
    <property type="project" value="UniProtKB-KW"/>
</dbReference>
<keyword evidence="2" id="KW-0401">Integrin</keyword>
<dbReference type="Proteomes" id="UP000532437">
    <property type="component" value="Unassembled WGS sequence"/>
</dbReference>
<dbReference type="PANTHER" id="PTHR23220:SF118">
    <property type="entry name" value="INTEGRIN ALPHA-X"/>
    <property type="match status" value="1"/>
</dbReference>
<evidence type="ECO:0000256" key="1">
    <source>
        <dbReference type="ARBA" id="ARBA00004479"/>
    </source>
</evidence>
<organism evidence="6 7">
    <name type="scientific">Erythrocercus mccallii</name>
    <dbReference type="NCBI Taxonomy" id="107208"/>
    <lineage>
        <taxon>Eukaryota</taxon>
        <taxon>Metazoa</taxon>
        <taxon>Chordata</taxon>
        <taxon>Craniata</taxon>
        <taxon>Vertebrata</taxon>
        <taxon>Euteleostomi</taxon>
        <taxon>Archelosauria</taxon>
        <taxon>Archosauria</taxon>
        <taxon>Dinosauria</taxon>
        <taxon>Saurischia</taxon>
        <taxon>Theropoda</taxon>
        <taxon>Coelurosauria</taxon>
        <taxon>Aves</taxon>
        <taxon>Neognathae</taxon>
        <taxon>Neoaves</taxon>
        <taxon>Telluraves</taxon>
        <taxon>Australaves</taxon>
        <taxon>Passeriformes</taxon>
        <taxon>Corvoidea</taxon>
        <taxon>Dicruridae</taxon>
        <taxon>Erythrocercus</taxon>
    </lineage>
</organism>
<feature type="non-terminal residue" evidence="6">
    <location>
        <position position="72"/>
    </location>
</feature>
<comment type="caution">
    <text evidence="6">The sequence shown here is derived from an EMBL/GenBank/DDBJ whole genome shotgun (WGS) entry which is preliminary data.</text>
</comment>
<gene>
    <name evidence="6" type="primary">Itgax</name>
    <name evidence="6" type="ORF">ERYMCC_R15894</name>
</gene>
<accession>A0A7K5Q7S5</accession>
<dbReference type="GO" id="GO:0007160">
    <property type="term" value="P:cell-matrix adhesion"/>
    <property type="evidence" value="ECO:0007669"/>
    <property type="project" value="TreeGrafter"/>
</dbReference>
<dbReference type="SUPFAM" id="SSF69179">
    <property type="entry name" value="Integrin domains"/>
    <property type="match status" value="1"/>
</dbReference>
<feature type="domain" description="Integrin alpha second immunoglobulin-like" evidence="5">
    <location>
        <begin position="7"/>
        <end position="69"/>
    </location>
</feature>
<evidence type="ECO:0000259" key="5">
    <source>
        <dbReference type="Pfam" id="PF20805"/>
    </source>
</evidence>
<evidence type="ECO:0000313" key="6">
    <source>
        <dbReference type="EMBL" id="NWT63459.1"/>
    </source>
</evidence>
<dbReference type="GO" id="GO:0005178">
    <property type="term" value="F:integrin binding"/>
    <property type="evidence" value="ECO:0007669"/>
    <property type="project" value="TreeGrafter"/>
</dbReference>
<reference evidence="6 7" key="1">
    <citation type="submission" date="2019-09" db="EMBL/GenBank/DDBJ databases">
        <title>Bird 10,000 Genomes (B10K) Project - Family phase.</title>
        <authorList>
            <person name="Zhang G."/>
        </authorList>
    </citation>
    <scope>NUCLEOTIDE SEQUENCE [LARGE SCALE GENOMIC DNA]</scope>
    <source>
        <strain evidence="6">B10K-DU-002-60</strain>
        <tissue evidence="6">Muscle</tissue>
    </source>
</reference>
<keyword evidence="3" id="KW-0472">Membrane</keyword>
<dbReference type="GO" id="GO:0009897">
    <property type="term" value="C:external side of plasma membrane"/>
    <property type="evidence" value="ECO:0007669"/>
    <property type="project" value="TreeGrafter"/>
</dbReference>
<dbReference type="InterPro" id="IPR032695">
    <property type="entry name" value="Integrin_dom_sf"/>
</dbReference>